<comment type="caution">
    <text evidence="2">The sequence shown here is derived from an EMBL/GenBank/DDBJ whole genome shotgun (WGS) entry which is preliminary data.</text>
</comment>
<sequence length="1092" mass="118542">MEACASGEGFLSFPRALPASLAEAPPHLLLGAADGDDAHCLRVCSLVAGCNTVLRETSASANGTCSLFSDCFASSLPPPTTPSPPACTRPAAAMLRRRCHPSPTWRSLAGKEALRGSSSVGELHVLSAEECRVACARTPACNSVLFARALLKPTHRCSLHSRCVAPSDAEARASRPPAGPLVRRRLPAACPLPPRSPPPLAPRTFPPPPQQYTRLLRVAAVESVFYASPCTAEVASLAPGSTFPRASLRRLMPSTILSGLASIDCRLSAEETPRLAFEVVGTRDYLHLFTKRNARHAALCAPLRCISANATPPRLAPSPRRRRAADGGVICGGQVTEIEWPEWSARGWRQQQREWYGMDVACASVRCDTPPSVDRWRRLQPVGPSLFDSVAAAVASRSFNGREVVLLTSNVRGLPLAINLVANLAQLGISHSLILADGPRTCQSIRGGVHRPACVYSSLLRGHAGSMRVYATDPVWALWLQRYLYFHRLLRLGYNALLLDSDIVLFHDPYRFFKGELAAYSLISLCDSSAGVASTNGGVWYAQNASLDGPVVALFAQFERHVITLLNDAAAKPPKVIRYTPSFRRGNQPADVMLYDQAVMNNIMFTAFVSPSSLERGRHLHYQTYTPLDVKEFPGVRRPAFWSVLRHYPPTPSGLGVYDFRFPDKYALRVRPLRRGAETLLQSPAWLFSAESDGNIPVVPTAPDGKLRSPGRASAALWGAHPAPVVLVHFVCAAWPGSGGRQAAMELWGKWYAADMWAQLRFGEPPASAALREEGARPAESHGDGGARGLGFDVRLWLHVCGLACVSAECTRRRVSGSSGDGRVLLQPCTRWLLDTEWNQPMAHDFLAMKGRRSLSSSEGETRRLLQQSVGVDLSSIASQQPPRNASPTALQPWASPLRTILLRVAGVPAALVRAASSASTSHPQAYIAFRYPIHAVDRREYQLHVHILHSAAALTGRLPVLPLAYCSSEGEWSARSRCIYVLHAERPAGAKFCVMRPPSPCHGKVALPHVLTGLRAEDVAIAHLPRLKVINGSVDVIRFAAALSASSEQRERKVLLLDQSGLRTADDISALLLTPKGWLCTLEHKSCQSTC</sequence>
<dbReference type="AlphaFoldDB" id="A0AB34IQZ8"/>
<proteinExistence type="predicted"/>
<dbReference type="EMBL" id="JBGBPQ010000019">
    <property type="protein sequence ID" value="KAL1504901.1"/>
    <property type="molecule type" value="Genomic_DNA"/>
</dbReference>
<evidence type="ECO:0000313" key="3">
    <source>
        <dbReference type="Proteomes" id="UP001515480"/>
    </source>
</evidence>
<feature type="compositionally biased region" description="Pro residues" evidence="1">
    <location>
        <begin position="190"/>
        <end position="204"/>
    </location>
</feature>
<feature type="region of interest" description="Disordered" evidence="1">
    <location>
        <begin position="168"/>
        <end position="204"/>
    </location>
</feature>
<evidence type="ECO:0000256" key="1">
    <source>
        <dbReference type="SAM" id="MobiDB-lite"/>
    </source>
</evidence>
<protein>
    <recommendedName>
        <fullName evidence="4">Nucleotide-diphospho-sugar transferase domain-containing protein</fullName>
    </recommendedName>
</protein>
<name>A0AB34IQZ8_PRYPA</name>
<keyword evidence="3" id="KW-1185">Reference proteome</keyword>
<evidence type="ECO:0000313" key="2">
    <source>
        <dbReference type="EMBL" id="KAL1504901.1"/>
    </source>
</evidence>
<dbReference type="Proteomes" id="UP001515480">
    <property type="component" value="Unassembled WGS sequence"/>
</dbReference>
<accession>A0AB34IQZ8</accession>
<gene>
    <name evidence="2" type="ORF">AB1Y20_008670</name>
</gene>
<evidence type="ECO:0008006" key="4">
    <source>
        <dbReference type="Google" id="ProtNLM"/>
    </source>
</evidence>
<organism evidence="2 3">
    <name type="scientific">Prymnesium parvum</name>
    <name type="common">Toxic golden alga</name>
    <dbReference type="NCBI Taxonomy" id="97485"/>
    <lineage>
        <taxon>Eukaryota</taxon>
        <taxon>Haptista</taxon>
        <taxon>Haptophyta</taxon>
        <taxon>Prymnesiophyceae</taxon>
        <taxon>Prymnesiales</taxon>
        <taxon>Prymnesiaceae</taxon>
        <taxon>Prymnesium</taxon>
    </lineage>
</organism>
<reference evidence="2 3" key="1">
    <citation type="journal article" date="2024" name="Science">
        <title>Giant polyketide synthase enzymes in the biosynthesis of giant marine polyether toxins.</title>
        <authorList>
            <person name="Fallon T.R."/>
            <person name="Shende V.V."/>
            <person name="Wierzbicki I.H."/>
            <person name="Pendleton A.L."/>
            <person name="Watervoot N.F."/>
            <person name="Auber R.P."/>
            <person name="Gonzalez D.J."/>
            <person name="Wisecaver J.H."/>
            <person name="Moore B.S."/>
        </authorList>
    </citation>
    <scope>NUCLEOTIDE SEQUENCE [LARGE SCALE GENOMIC DNA]</scope>
    <source>
        <strain evidence="2 3">12B1</strain>
    </source>
</reference>